<dbReference type="SMART" id="SM00387">
    <property type="entry name" value="HATPase_c"/>
    <property type="match status" value="1"/>
</dbReference>
<organism evidence="6 7">
    <name type="scientific">Nocardia terrae</name>
    <dbReference type="NCBI Taxonomy" id="2675851"/>
    <lineage>
        <taxon>Bacteria</taxon>
        <taxon>Bacillati</taxon>
        <taxon>Actinomycetota</taxon>
        <taxon>Actinomycetes</taxon>
        <taxon>Mycobacteriales</taxon>
        <taxon>Nocardiaceae</taxon>
        <taxon>Nocardia</taxon>
    </lineage>
</organism>
<dbReference type="Proteomes" id="UP000466794">
    <property type="component" value="Unassembled WGS sequence"/>
</dbReference>
<feature type="transmembrane region" description="Helical" evidence="4">
    <location>
        <begin position="13"/>
        <end position="36"/>
    </location>
</feature>
<keyword evidence="1" id="KW-0808">Transferase</keyword>
<dbReference type="EMBL" id="WRPP01000001">
    <property type="protein sequence ID" value="MVU77393.1"/>
    <property type="molecule type" value="Genomic_DNA"/>
</dbReference>
<feature type="transmembrane region" description="Helical" evidence="4">
    <location>
        <begin position="43"/>
        <end position="63"/>
    </location>
</feature>
<gene>
    <name evidence="6" type="ORF">GPX89_09050</name>
</gene>
<dbReference type="Pfam" id="PF02518">
    <property type="entry name" value="HATPase_c"/>
    <property type="match status" value="1"/>
</dbReference>
<dbReference type="RefSeq" id="WP_157386741.1">
    <property type="nucleotide sequence ID" value="NZ_WRPP01000001.1"/>
</dbReference>
<dbReference type="PIRSF" id="PIRSF037434">
    <property type="entry name" value="STHK_ChrS"/>
    <property type="match status" value="1"/>
</dbReference>
<dbReference type="PROSITE" id="PS50109">
    <property type="entry name" value="HIS_KIN"/>
    <property type="match status" value="1"/>
</dbReference>
<dbReference type="Pfam" id="PF07730">
    <property type="entry name" value="HisKA_3"/>
    <property type="match status" value="1"/>
</dbReference>
<dbReference type="GO" id="GO:0016020">
    <property type="term" value="C:membrane"/>
    <property type="evidence" value="ECO:0007669"/>
    <property type="project" value="InterPro"/>
</dbReference>
<dbReference type="InterPro" id="IPR005467">
    <property type="entry name" value="His_kinase_dom"/>
</dbReference>
<keyword evidence="2 6" id="KW-0418">Kinase</keyword>
<feature type="transmembrane region" description="Helical" evidence="4">
    <location>
        <begin position="123"/>
        <end position="143"/>
    </location>
</feature>
<dbReference type="PANTHER" id="PTHR24421">
    <property type="entry name" value="NITRATE/NITRITE SENSOR PROTEIN NARX-RELATED"/>
    <property type="match status" value="1"/>
</dbReference>
<dbReference type="InterPro" id="IPR036890">
    <property type="entry name" value="HATPase_C_sf"/>
</dbReference>
<feature type="transmembrane region" description="Helical" evidence="4">
    <location>
        <begin position="149"/>
        <end position="168"/>
    </location>
</feature>
<dbReference type="GO" id="GO:0046983">
    <property type="term" value="F:protein dimerization activity"/>
    <property type="evidence" value="ECO:0007669"/>
    <property type="project" value="InterPro"/>
</dbReference>
<feature type="domain" description="Histidine kinase" evidence="5">
    <location>
        <begin position="207"/>
        <end position="394"/>
    </location>
</feature>
<keyword evidence="4" id="KW-1133">Transmembrane helix</keyword>
<sequence length="394" mass="41905">MTARGTTPVGWEFWYRIWCGYVVGGLVVSGILVVVLQREFAGNVWGALAALTGLLLWCAQLAPRRDNPEAFYHRTVSRKSVTFVAGTLVFFVAAGWWSAGAVAALMVVYALIYMSLPVRPAMLVAGAASLTPLIFTLLSHTYVPLGLTVSLIAVVCNPAIGATIALAIDRGEQLAVLLRQLEASRADVARLSRKAGSAAERARLAREIHDTLTQGFTGIVTLAQAVESELDSDPALARRHIALIEATARENLVEARAMVESLAPPELSAGPLAESVRRRCRRLADETGIEVSVEVDSTVPQLNTVTEVVLLRAVQEALANVRKHSHADSVTVALARVGKGVRLSVSDNGIGFDADDADGFGLPGLRSRAREIGATLTVTTAPSSGTRVEIEVPS</sequence>
<feature type="transmembrane region" description="Helical" evidence="4">
    <location>
        <begin position="83"/>
        <end position="111"/>
    </location>
</feature>
<keyword evidence="4" id="KW-0472">Membrane</keyword>
<dbReference type="Gene3D" id="1.20.5.1930">
    <property type="match status" value="1"/>
</dbReference>
<evidence type="ECO:0000313" key="6">
    <source>
        <dbReference type="EMBL" id="MVU77393.1"/>
    </source>
</evidence>
<dbReference type="CDD" id="cd16917">
    <property type="entry name" value="HATPase_UhpB-NarQ-NarX-like"/>
    <property type="match status" value="1"/>
</dbReference>
<protein>
    <submittedName>
        <fullName evidence="6">Sensor histidine kinase</fullName>
    </submittedName>
</protein>
<dbReference type="InterPro" id="IPR003594">
    <property type="entry name" value="HATPase_dom"/>
</dbReference>
<accession>A0A7K1USR4</accession>
<evidence type="ECO:0000313" key="7">
    <source>
        <dbReference type="Proteomes" id="UP000466794"/>
    </source>
</evidence>
<dbReference type="InterPro" id="IPR011712">
    <property type="entry name" value="Sig_transdc_His_kin_sub3_dim/P"/>
</dbReference>
<keyword evidence="7" id="KW-1185">Reference proteome</keyword>
<evidence type="ECO:0000259" key="5">
    <source>
        <dbReference type="PROSITE" id="PS50109"/>
    </source>
</evidence>
<dbReference type="GO" id="GO:0000155">
    <property type="term" value="F:phosphorelay sensor kinase activity"/>
    <property type="evidence" value="ECO:0007669"/>
    <property type="project" value="InterPro"/>
</dbReference>
<proteinExistence type="predicted"/>
<dbReference type="InterPro" id="IPR017205">
    <property type="entry name" value="Sig_transdc_His_kinase_ChrS"/>
</dbReference>
<evidence type="ECO:0000256" key="3">
    <source>
        <dbReference type="ARBA" id="ARBA00023012"/>
    </source>
</evidence>
<evidence type="ECO:0000256" key="2">
    <source>
        <dbReference type="ARBA" id="ARBA00022777"/>
    </source>
</evidence>
<dbReference type="Gene3D" id="3.30.565.10">
    <property type="entry name" value="Histidine kinase-like ATPase, C-terminal domain"/>
    <property type="match status" value="1"/>
</dbReference>
<evidence type="ECO:0000256" key="4">
    <source>
        <dbReference type="SAM" id="Phobius"/>
    </source>
</evidence>
<dbReference type="PANTHER" id="PTHR24421:SF62">
    <property type="entry name" value="SENSORY TRANSDUCTION HISTIDINE KINASE"/>
    <property type="match status" value="1"/>
</dbReference>
<name>A0A7K1USR4_9NOCA</name>
<reference evidence="6 7" key="1">
    <citation type="submission" date="2019-12" db="EMBL/GenBank/DDBJ databases">
        <title>Nocardia sp. nov. ET3-3 isolated from soil.</title>
        <authorList>
            <person name="Kanchanasin P."/>
            <person name="Tanasupawat S."/>
            <person name="Yuki M."/>
            <person name="Kudo T."/>
        </authorList>
    </citation>
    <scope>NUCLEOTIDE SEQUENCE [LARGE SCALE GENOMIC DNA]</scope>
    <source>
        <strain evidence="6 7">ET3-3</strain>
    </source>
</reference>
<keyword evidence="3" id="KW-0902">Two-component regulatory system</keyword>
<dbReference type="AlphaFoldDB" id="A0A7K1USR4"/>
<dbReference type="SUPFAM" id="SSF55874">
    <property type="entry name" value="ATPase domain of HSP90 chaperone/DNA topoisomerase II/histidine kinase"/>
    <property type="match status" value="1"/>
</dbReference>
<dbReference type="InterPro" id="IPR050482">
    <property type="entry name" value="Sensor_HK_TwoCompSys"/>
</dbReference>
<evidence type="ECO:0000256" key="1">
    <source>
        <dbReference type="ARBA" id="ARBA00022679"/>
    </source>
</evidence>
<comment type="caution">
    <text evidence="6">The sequence shown here is derived from an EMBL/GenBank/DDBJ whole genome shotgun (WGS) entry which is preliminary data.</text>
</comment>
<keyword evidence="4" id="KW-0812">Transmembrane</keyword>